<dbReference type="InterPro" id="IPR000731">
    <property type="entry name" value="SSD"/>
</dbReference>
<reference evidence="5 6" key="1">
    <citation type="journal article" date="2010" name="Nature">
        <title>The Ectocarpus genome and the independent evolution of multicellularity in brown algae.</title>
        <authorList>
            <person name="Cock J.M."/>
            <person name="Sterck L."/>
            <person name="Rouze P."/>
            <person name="Scornet D."/>
            <person name="Allen A.E."/>
            <person name="Amoutzias G."/>
            <person name="Anthouard V."/>
            <person name="Artiguenave F."/>
            <person name="Aury J.M."/>
            <person name="Badger J.H."/>
            <person name="Beszteri B."/>
            <person name="Billiau K."/>
            <person name="Bonnet E."/>
            <person name="Bothwell J.H."/>
            <person name="Bowler C."/>
            <person name="Boyen C."/>
            <person name="Brownlee C."/>
            <person name="Carrano C.J."/>
            <person name="Charrier B."/>
            <person name="Cho G.Y."/>
            <person name="Coelho S.M."/>
            <person name="Collen J."/>
            <person name="Corre E."/>
            <person name="Da Silva C."/>
            <person name="Delage L."/>
            <person name="Delaroque N."/>
            <person name="Dittami S.M."/>
            <person name="Doulbeau S."/>
            <person name="Elias M."/>
            <person name="Farnham G."/>
            <person name="Gachon C.M."/>
            <person name="Gschloessl B."/>
            <person name="Heesch S."/>
            <person name="Jabbari K."/>
            <person name="Jubin C."/>
            <person name="Kawai H."/>
            <person name="Kimura K."/>
            <person name="Kloareg B."/>
            <person name="Kupper F.C."/>
            <person name="Lang D."/>
            <person name="Le Bail A."/>
            <person name="Leblanc C."/>
            <person name="Lerouge P."/>
            <person name="Lohr M."/>
            <person name="Lopez P.J."/>
            <person name="Martens C."/>
            <person name="Maumus F."/>
            <person name="Michel G."/>
            <person name="Miranda-Saavedra D."/>
            <person name="Morales J."/>
            <person name="Moreau H."/>
            <person name="Motomura T."/>
            <person name="Nagasato C."/>
            <person name="Napoli C.A."/>
            <person name="Nelson D.R."/>
            <person name="Nyvall-Collen P."/>
            <person name="Peters A.F."/>
            <person name="Pommier C."/>
            <person name="Potin P."/>
            <person name="Poulain J."/>
            <person name="Quesneville H."/>
            <person name="Read B."/>
            <person name="Rensing S.A."/>
            <person name="Ritter A."/>
            <person name="Rousvoal S."/>
            <person name="Samanta M."/>
            <person name="Samson G."/>
            <person name="Schroeder D.C."/>
            <person name="Segurens B."/>
            <person name="Strittmatter M."/>
            <person name="Tonon T."/>
            <person name="Tregear J.W."/>
            <person name="Valentin K."/>
            <person name="von Dassow P."/>
            <person name="Yamagishi T."/>
            <person name="Van de Peer Y."/>
            <person name="Wincker P."/>
        </authorList>
    </citation>
    <scope>NUCLEOTIDE SEQUENCE [LARGE SCALE GENOMIC DNA]</scope>
    <source>
        <strain evidence="6">Ec32 / CCAP1310/4</strain>
    </source>
</reference>
<dbReference type="EMBL" id="FN648531">
    <property type="protein sequence ID" value="CBJ26537.1"/>
    <property type="molecule type" value="Genomic_DNA"/>
</dbReference>
<feature type="transmembrane region" description="Helical" evidence="3">
    <location>
        <begin position="771"/>
        <end position="792"/>
    </location>
</feature>
<feature type="transmembrane region" description="Helical" evidence="3">
    <location>
        <begin position="804"/>
        <end position="826"/>
    </location>
</feature>
<feature type="transmembrane region" description="Helical" evidence="3">
    <location>
        <begin position="369"/>
        <end position="388"/>
    </location>
</feature>
<proteinExistence type="inferred from homology"/>
<dbReference type="InParanoid" id="D7FY98"/>
<feature type="transmembrane region" description="Helical" evidence="3">
    <location>
        <begin position="730"/>
        <end position="751"/>
    </location>
</feature>
<dbReference type="PANTHER" id="PTHR10796:SF92">
    <property type="entry name" value="PATCHED-RELATED, ISOFORM A"/>
    <property type="match status" value="1"/>
</dbReference>
<dbReference type="Gene3D" id="1.20.1640.10">
    <property type="entry name" value="Multidrug efflux transporter AcrB transmembrane domain"/>
    <property type="match status" value="2"/>
</dbReference>
<dbReference type="InterPro" id="IPR053958">
    <property type="entry name" value="HMGCR/SNAP/NPC1-like_SSD"/>
</dbReference>
<dbReference type="OrthoDB" id="6510177at2759"/>
<evidence type="ECO:0000313" key="5">
    <source>
        <dbReference type="EMBL" id="CBJ26537.1"/>
    </source>
</evidence>
<dbReference type="PANTHER" id="PTHR10796">
    <property type="entry name" value="PATCHED-RELATED"/>
    <property type="match status" value="1"/>
</dbReference>
<dbReference type="EMBL" id="FN649750">
    <property type="protein sequence ID" value="CBJ26537.1"/>
    <property type="molecule type" value="Genomic_DNA"/>
</dbReference>
<name>D7FY98_ECTSI</name>
<feature type="transmembrane region" description="Helical" evidence="3">
    <location>
        <begin position="400"/>
        <end position="422"/>
    </location>
</feature>
<protein>
    <recommendedName>
        <fullName evidence="4">SSD domain-containing protein</fullName>
    </recommendedName>
</protein>
<feature type="transmembrane region" description="Helical" evidence="3">
    <location>
        <begin position="328"/>
        <end position="349"/>
    </location>
</feature>
<feature type="compositionally biased region" description="Polar residues" evidence="2">
    <location>
        <begin position="1"/>
        <end position="24"/>
    </location>
</feature>
<evidence type="ECO:0000256" key="1">
    <source>
        <dbReference type="ARBA" id="ARBA00005585"/>
    </source>
</evidence>
<dbReference type="SUPFAM" id="SSF82866">
    <property type="entry name" value="Multidrug efflux transporter AcrB transmembrane domain"/>
    <property type="match status" value="2"/>
</dbReference>
<keyword evidence="3" id="KW-0472">Membrane</keyword>
<accession>D7FY98</accession>
<dbReference type="eggNOG" id="KOG1934">
    <property type="taxonomic scope" value="Eukaryota"/>
</dbReference>
<dbReference type="GO" id="GO:0016020">
    <property type="term" value="C:membrane"/>
    <property type="evidence" value="ECO:0007669"/>
    <property type="project" value="TreeGrafter"/>
</dbReference>
<dbReference type="PROSITE" id="PS50156">
    <property type="entry name" value="SSD"/>
    <property type="match status" value="2"/>
</dbReference>
<feature type="domain" description="SSD" evidence="4">
    <location>
        <begin position="735"/>
        <end position="825"/>
    </location>
</feature>
<feature type="transmembrane region" description="Helical" evidence="3">
    <location>
        <begin position="265"/>
        <end position="284"/>
    </location>
</feature>
<gene>
    <name evidence="5" type="ORF">Esi_0034_0119</name>
</gene>
<keyword evidence="3" id="KW-1133">Transmembrane helix</keyword>
<dbReference type="OMA" id="INDMFII"/>
<organism evidence="5 6">
    <name type="scientific">Ectocarpus siliculosus</name>
    <name type="common">Brown alga</name>
    <name type="synonym">Conferva siliculosa</name>
    <dbReference type="NCBI Taxonomy" id="2880"/>
    <lineage>
        <taxon>Eukaryota</taxon>
        <taxon>Sar</taxon>
        <taxon>Stramenopiles</taxon>
        <taxon>Ochrophyta</taxon>
        <taxon>PX clade</taxon>
        <taxon>Phaeophyceae</taxon>
        <taxon>Ectocarpales</taxon>
        <taxon>Ectocarpaceae</taxon>
        <taxon>Ectocarpus</taxon>
    </lineage>
</organism>
<dbReference type="Proteomes" id="UP000002630">
    <property type="component" value="Linkage Group LG25"/>
</dbReference>
<feature type="region of interest" description="Disordered" evidence="2">
    <location>
        <begin position="1"/>
        <end position="25"/>
    </location>
</feature>
<evidence type="ECO:0000256" key="2">
    <source>
        <dbReference type="SAM" id="MobiDB-lite"/>
    </source>
</evidence>
<dbReference type="Pfam" id="PF12349">
    <property type="entry name" value="Sterol-sensing"/>
    <property type="match status" value="1"/>
</dbReference>
<keyword evidence="6" id="KW-1185">Reference proteome</keyword>
<feature type="transmembrane region" description="Helical" evidence="3">
    <location>
        <begin position="296"/>
        <end position="316"/>
    </location>
</feature>
<keyword evidence="3" id="KW-0812">Transmembrane</keyword>
<feature type="domain" description="SSD" evidence="4">
    <location>
        <begin position="264"/>
        <end position="423"/>
    </location>
</feature>
<sequence>MAPNGGASSTGDAQASNADGSKGSSAWPRFHDRINEVADNFFYRLGYWVATHPKRTLLISLVLVIACCFGFANFRIEGDDGEYATFLVESPSETGSVLTKESVDAVWELDAIVMAVEVDGNTYADLCSKELDGATCEPVFRGITRFWGDFYTYEASVTSDADILAAVNVTTFPDGSAVSEQALFGNGITYDDDGNISGARAVIQGYALASDPDDGADINDYVFDWNEAFHDAMQEATDDFDVLDVYYLTSRSGNDALEEAVSGEIFLFITTYILMVAFVSVAIGRCCSGPVKRRSWLGVGGVMLVVAAGLAAYGINSGFDIPFTPLSRILPFILIGIGVDDMFVIVAAYDHTDPSLAVEERIALGVKRCGVSVTYTSLTNFFAFMLGSMSSLPAVEYFCLYAGTAILFDFFLQMTAFVALLTMDANRQKAGKIDSCCCFTSKKYLREQERQHQEGVPRGVTLPASIGERVDMSRRALDRKAEVHQISSIGRFMKEKYSPFVLSAKGKALVLLGSAGLLAAGIYGVTQATQGFDALDLAPDGHYSIEYTEKARSYDFDIQEWYVPINVYTQEVDYPDVTVQAEIQSVDEEMIEAKNVDGPLDSWLASFIEWAEANTTYSANVGTSGGYPVYDDRDTFYTALSAFLADEDNARFLTDVIFDDDGLIKISRSEMYLINLVDTDNKVDALEDTREVADQSTLDPQPFAYSDAIIDVELLGFVYHWNLDVNSITVIELIMAVGLVVDYMVHIVHYFLHQDPSIPKDARIAEALGEIGPSVMVGAATTFLGIMPLAFANNVIFRVFFKMFLVIISFGFFHGVVFIPVLLSMLPDRLVSQSAPEEDAASVERHTGSKKLVVLEGPISV</sequence>
<evidence type="ECO:0000259" key="4">
    <source>
        <dbReference type="PROSITE" id="PS50156"/>
    </source>
</evidence>
<dbReference type="AlphaFoldDB" id="D7FY98"/>
<dbReference type="InterPro" id="IPR051697">
    <property type="entry name" value="Patched_domain-protein"/>
</dbReference>
<evidence type="ECO:0000256" key="3">
    <source>
        <dbReference type="SAM" id="Phobius"/>
    </source>
</evidence>
<comment type="similarity">
    <text evidence="1">Belongs to the patched family.</text>
</comment>
<evidence type="ECO:0000313" key="6">
    <source>
        <dbReference type="Proteomes" id="UP000002630"/>
    </source>
</evidence>